<comment type="similarity">
    <text evidence="1">Belongs to the LysR transcriptional regulatory family.</text>
</comment>
<gene>
    <name evidence="6" type="ORF">CW354_15700</name>
</gene>
<evidence type="ECO:0000256" key="4">
    <source>
        <dbReference type="ARBA" id="ARBA00023163"/>
    </source>
</evidence>
<accession>A0A2S7K332</accession>
<proteinExistence type="inferred from homology"/>
<dbReference type="InterPro" id="IPR005119">
    <property type="entry name" value="LysR_subst-bd"/>
</dbReference>
<dbReference type="Gene3D" id="3.40.190.10">
    <property type="entry name" value="Periplasmic binding protein-like II"/>
    <property type="match status" value="2"/>
</dbReference>
<dbReference type="PANTHER" id="PTHR30126">
    <property type="entry name" value="HTH-TYPE TRANSCRIPTIONAL REGULATOR"/>
    <property type="match status" value="1"/>
</dbReference>
<dbReference type="InterPro" id="IPR000847">
    <property type="entry name" value="LysR_HTH_N"/>
</dbReference>
<dbReference type="PROSITE" id="PS50931">
    <property type="entry name" value="HTH_LYSR"/>
    <property type="match status" value="2"/>
</dbReference>
<evidence type="ECO:0000256" key="3">
    <source>
        <dbReference type="ARBA" id="ARBA00023125"/>
    </source>
</evidence>
<dbReference type="InterPro" id="IPR036390">
    <property type="entry name" value="WH_DNA-bd_sf"/>
</dbReference>
<dbReference type="EMBL" id="PJCH01000011">
    <property type="protein sequence ID" value="PQA86912.1"/>
    <property type="molecule type" value="Genomic_DNA"/>
</dbReference>
<keyword evidence="4" id="KW-0804">Transcription</keyword>
<comment type="caution">
    <text evidence="6">The sequence shown here is derived from an EMBL/GenBank/DDBJ whole genome shotgun (WGS) entry which is preliminary data.</text>
</comment>
<name>A0A2S7K332_9PROT</name>
<evidence type="ECO:0000313" key="7">
    <source>
        <dbReference type="Proteomes" id="UP000239504"/>
    </source>
</evidence>
<keyword evidence="3" id="KW-0238">DNA-binding</keyword>
<evidence type="ECO:0000256" key="2">
    <source>
        <dbReference type="ARBA" id="ARBA00023015"/>
    </source>
</evidence>
<feature type="domain" description="HTH lysR-type" evidence="5">
    <location>
        <begin position="11"/>
        <end position="62"/>
    </location>
</feature>
<reference evidence="6 7" key="1">
    <citation type="submission" date="2017-12" db="EMBL/GenBank/DDBJ databases">
        <authorList>
            <person name="Hurst M.R.H."/>
        </authorList>
    </citation>
    <scope>NUCLEOTIDE SEQUENCE [LARGE SCALE GENOMIC DNA]</scope>
    <source>
        <strain evidence="6 7">SY-3-19</strain>
    </source>
</reference>
<dbReference type="PRINTS" id="PR00039">
    <property type="entry name" value="HTHLYSR"/>
</dbReference>
<dbReference type="SUPFAM" id="SSF53850">
    <property type="entry name" value="Periplasmic binding protein-like II"/>
    <property type="match status" value="1"/>
</dbReference>
<dbReference type="Pfam" id="PF00126">
    <property type="entry name" value="HTH_1"/>
    <property type="match status" value="2"/>
</dbReference>
<evidence type="ECO:0000256" key="1">
    <source>
        <dbReference type="ARBA" id="ARBA00009437"/>
    </source>
</evidence>
<dbReference type="Gene3D" id="1.10.10.10">
    <property type="entry name" value="Winged helix-like DNA-binding domain superfamily/Winged helix DNA-binding domain"/>
    <property type="match status" value="2"/>
</dbReference>
<keyword evidence="7" id="KW-1185">Reference proteome</keyword>
<feature type="domain" description="HTH lysR-type" evidence="5">
    <location>
        <begin position="100"/>
        <end position="157"/>
    </location>
</feature>
<dbReference type="PANTHER" id="PTHR30126:SF98">
    <property type="entry name" value="HTH-TYPE TRANSCRIPTIONAL ACTIVATOR BAUR"/>
    <property type="match status" value="1"/>
</dbReference>
<dbReference type="InterPro" id="IPR036388">
    <property type="entry name" value="WH-like_DNA-bd_sf"/>
</dbReference>
<dbReference type="GO" id="GO:0003700">
    <property type="term" value="F:DNA-binding transcription factor activity"/>
    <property type="evidence" value="ECO:0007669"/>
    <property type="project" value="InterPro"/>
</dbReference>
<sequence length="409" mass="43533">MANAPNIWRVKIFTEIAATGSVSVAAARLGLTQPAASQALKALEKWTEAALFERKNNRLALTPAGAALAPRARAALALLEEGLGEAAGREGAPPSLLRAMSGRRLETLISIIRHGGFANAAKAEGYAAPTVHRSAKDLERALGAPLFEATSHGVRPTRRAEALALKAGLAFGELRQGLAELRELSGREAGATVIGAMPLARAHLAPAAAADFAADYPEHRISILDGAYEDLLIGLRRGETDFLIGAVRENPLVKDIVEEPLFEDPLSIVMRAGHPALASDDGATAFAKYPWIAPRPTSPLRRHFDALFTWLGVPAPEDVIECNSLSAARVLMLNSNRMMLLSDLQIGYEKSAGMLASRPHPAGQVTRLIGLTMRRNWRPTAAQKALVDAVRAQGAAAASQKRHPLCPLS</sequence>
<organism evidence="6 7">
    <name type="scientific">Hyphococcus luteus</name>
    <dbReference type="NCBI Taxonomy" id="2058213"/>
    <lineage>
        <taxon>Bacteria</taxon>
        <taxon>Pseudomonadati</taxon>
        <taxon>Pseudomonadota</taxon>
        <taxon>Alphaproteobacteria</taxon>
        <taxon>Parvularculales</taxon>
        <taxon>Parvularculaceae</taxon>
        <taxon>Hyphococcus</taxon>
    </lineage>
</organism>
<evidence type="ECO:0000259" key="5">
    <source>
        <dbReference type="PROSITE" id="PS50931"/>
    </source>
</evidence>
<dbReference type="Proteomes" id="UP000239504">
    <property type="component" value="Unassembled WGS sequence"/>
</dbReference>
<keyword evidence="2" id="KW-0805">Transcription regulation</keyword>
<dbReference type="GO" id="GO:0000976">
    <property type="term" value="F:transcription cis-regulatory region binding"/>
    <property type="evidence" value="ECO:0007669"/>
    <property type="project" value="TreeGrafter"/>
</dbReference>
<dbReference type="AlphaFoldDB" id="A0A2S7K332"/>
<dbReference type="SUPFAM" id="SSF46785">
    <property type="entry name" value="Winged helix' DNA-binding domain"/>
    <property type="match status" value="2"/>
</dbReference>
<protein>
    <submittedName>
        <fullName evidence="6">LysR family transcriptional regulator</fullName>
    </submittedName>
</protein>
<evidence type="ECO:0000313" key="6">
    <source>
        <dbReference type="EMBL" id="PQA86912.1"/>
    </source>
</evidence>
<dbReference type="Pfam" id="PF03466">
    <property type="entry name" value="LysR_substrate"/>
    <property type="match status" value="1"/>
</dbReference>